<keyword evidence="2" id="KW-1185">Reference proteome</keyword>
<protein>
    <submittedName>
        <fullName evidence="1">10207_t:CDS:1</fullName>
    </submittedName>
</protein>
<dbReference type="Proteomes" id="UP000789920">
    <property type="component" value="Unassembled WGS sequence"/>
</dbReference>
<evidence type="ECO:0000313" key="1">
    <source>
        <dbReference type="EMBL" id="CAG8481959.1"/>
    </source>
</evidence>
<accession>A0ACA9KNT8</accession>
<dbReference type="EMBL" id="CAJVQC010000841">
    <property type="protein sequence ID" value="CAG8481959.1"/>
    <property type="molecule type" value="Genomic_DNA"/>
</dbReference>
<organism evidence="1 2">
    <name type="scientific">Racocetra persica</name>
    <dbReference type="NCBI Taxonomy" id="160502"/>
    <lineage>
        <taxon>Eukaryota</taxon>
        <taxon>Fungi</taxon>
        <taxon>Fungi incertae sedis</taxon>
        <taxon>Mucoromycota</taxon>
        <taxon>Glomeromycotina</taxon>
        <taxon>Glomeromycetes</taxon>
        <taxon>Diversisporales</taxon>
        <taxon>Gigasporaceae</taxon>
        <taxon>Racocetra</taxon>
    </lineage>
</organism>
<gene>
    <name evidence="1" type="ORF">RPERSI_LOCUS1020</name>
</gene>
<name>A0ACA9KNT8_9GLOM</name>
<comment type="caution">
    <text evidence="1">The sequence shown here is derived from an EMBL/GenBank/DDBJ whole genome shotgun (WGS) entry which is preliminary data.</text>
</comment>
<evidence type="ECO:0000313" key="2">
    <source>
        <dbReference type="Proteomes" id="UP000789920"/>
    </source>
</evidence>
<sequence length="85" mass="10073">MSDKYKKNNHNLLNETEEIANETEINLESFFEEIYRFKIRIDQNSAIDNTKEEKVQYKRTICCHHSGQYYLANKAKLGNIVRQGC</sequence>
<reference evidence="1" key="1">
    <citation type="submission" date="2021-06" db="EMBL/GenBank/DDBJ databases">
        <authorList>
            <person name="Kallberg Y."/>
            <person name="Tangrot J."/>
            <person name="Rosling A."/>
        </authorList>
    </citation>
    <scope>NUCLEOTIDE SEQUENCE</scope>
    <source>
        <strain evidence="1">MA461A</strain>
    </source>
</reference>
<proteinExistence type="predicted"/>